<reference evidence="6" key="1">
    <citation type="submission" date="2025-08" db="UniProtKB">
        <authorList>
            <consortium name="Ensembl"/>
        </authorList>
    </citation>
    <scope>IDENTIFICATION</scope>
</reference>
<dbReference type="OrthoDB" id="10031141at2759"/>
<comment type="caution">
    <text evidence="1">Lacks conserved residue(s) required for the propagation of feature annotation.</text>
</comment>
<name>A0A8D2KU85_VARKO</name>
<dbReference type="PANTHER" id="PTHR46838:SF1">
    <property type="entry name" value="TUMOR NECROSIS FACTOR RECEPTOR SUPERFAMILY MEMBER 14"/>
    <property type="match status" value="1"/>
</dbReference>
<dbReference type="GO" id="GO:0050829">
    <property type="term" value="P:defense response to Gram-negative bacterium"/>
    <property type="evidence" value="ECO:0007669"/>
    <property type="project" value="TreeGrafter"/>
</dbReference>
<keyword evidence="3" id="KW-0812">Transmembrane</keyword>
<dbReference type="CTD" id="8764"/>
<evidence type="ECO:0000259" key="5">
    <source>
        <dbReference type="PROSITE" id="PS50050"/>
    </source>
</evidence>
<proteinExistence type="predicted"/>
<keyword evidence="3" id="KW-1133">Transmembrane helix</keyword>
<feature type="signal peptide" evidence="4">
    <location>
        <begin position="1"/>
        <end position="21"/>
    </location>
</feature>
<keyword evidence="3" id="KW-0472">Membrane</keyword>
<dbReference type="RefSeq" id="XP_044301261.1">
    <property type="nucleotide sequence ID" value="XM_044445326.1"/>
</dbReference>
<dbReference type="GeneID" id="123030969"/>
<evidence type="ECO:0000313" key="7">
    <source>
        <dbReference type="Proteomes" id="UP000694545"/>
    </source>
</evidence>
<dbReference type="GO" id="GO:0050830">
    <property type="term" value="P:defense response to Gram-positive bacterium"/>
    <property type="evidence" value="ECO:0007669"/>
    <property type="project" value="TreeGrafter"/>
</dbReference>
<dbReference type="PRINTS" id="PR01680">
    <property type="entry name" value="TNFACTORR6"/>
</dbReference>
<dbReference type="PROSITE" id="PS50050">
    <property type="entry name" value="TNFR_NGFR_2"/>
    <property type="match status" value="1"/>
</dbReference>
<dbReference type="GO" id="GO:0046642">
    <property type="term" value="P:negative regulation of alpha-beta T cell proliferation"/>
    <property type="evidence" value="ECO:0007669"/>
    <property type="project" value="TreeGrafter"/>
</dbReference>
<dbReference type="Gene3D" id="2.10.50.10">
    <property type="entry name" value="Tumor Necrosis Factor Receptor, subunit A, domain 2"/>
    <property type="match status" value="3"/>
</dbReference>
<dbReference type="GO" id="GO:0006955">
    <property type="term" value="P:immune response"/>
    <property type="evidence" value="ECO:0007669"/>
    <property type="project" value="InterPro"/>
</dbReference>
<feature type="repeat" description="TNFR-Cys" evidence="1">
    <location>
        <begin position="57"/>
        <end position="99"/>
    </location>
</feature>
<dbReference type="GO" id="GO:0007165">
    <property type="term" value="P:signal transduction"/>
    <property type="evidence" value="ECO:0007669"/>
    <property type="project" value="InterPro"/>
</dbReference>
<feature type="region of interest" description="Disordered" evidence="2">
    <location>
        <begin position="226"/>
        <end position="262"/>
    </location>
</feature>
<dbReference type="InterPro" id="IPR008063">
    <property type="entry name" value="Fas_rcpt"/>
</dbReference>
<evidence type="ECO:0000256" key="2">
    <source>
        <dbReference type="SAM" id="MobiDB-lite"/>
    </source>
</evidence>
<organism evidence="6 7">
    <name type="scientific">Varanus komodoensis</name>
    <name type="common">Komodo dragon</name>
    <dbReference type="NCBI Taxonomy" id="61221"/>
    <lineage>
        <taxon>Eukaryota</taxon>
        <taxon>Metazoa</taxon>
        <taxon>Chordata</taxon>
        <taxon>Craniata</taxon>
        <taxon>Vertebrata</taxon>
        <taxon>Euteleostomi</taxon>
        <taxon>Lepidosauria</taxon>
        <taxon>Squamata</taxon>
        <taxon>Bifurcata</taxon>
        <taxon>Unidentata</taxon>
        <taxon>Episquamata</taxon>
        <taxon>Toxicofera</taxon>
        <taxon>Anguimorpha</taxon>
        <taxon>Paleoanguimorpha</taxon>
        <taxon>Varanoidea</taxon>
        <taxon>Varanidae</taxon>
        <taxon>Varanus</taxon>
    </lineage>
</organism>
<keyword evidence="7" id="KW-1185">Reference proteome</keyword>
<accession>A0A8D2KU85</accession>
<reference evidence="6" key="2">
    <citation type="submission" date="2025-09" db="UniProtKB">
        <authorList>
            <consortium name="Ensembl"/>
        </authorList>
    </citation>
    <scope>IDENTIFICATION</scope>
</reference>
<feature type="disulfide bond" evidence="1">
    <location>
        <begin position="58"/>
        <end position="73"/>
    </location>
</feature>
<dbReference type="SUPFAM" id="SSF57586">
    <property type="entry name" value="TNF receptor-like"/>
    <property type="match status" value="2"/>
</dbReference>
<feature type="chain" id="PRO_5034866415" description="TNFR-Cys domain-containing protein" evidence="4">
    <location>
        <begin position="22"/>
        <end position="262"/>
    </location>
</feature>
<dbReference type="KEGG" id="vko:123030969"/>
<evidence type="ECO:0000256" key="1">
    <source>
        <dbReference type="PROSITE-ProRule" id="PRU00206"/>
    </source>
</evidence>
<feature type="compositionally biased region" description="Basic and acidic residues" evidence="2">
    <location>
        <begin position="226"/>
        <end position="243"/>
    </location>
</feature>
<dbReference type="GO" id="GO:0004888">
    <property type="term" value="F:transmembrane signaling receptor activity"/>
    <property type="evidence" value="ECO:0007669"/>
    <property type="project" value="InterPro"/>
</dbReference>
<keyword evidence="1" id="KW-1015">Disulfide bond</keyword>
<dbReference type="GO" id="GO:0009897">
    <property type="term" value="C:external side of plasma membrane"/>
    <property type="evidence" value="ECO:0007669"/>
    <property type="project" value="TreeGrafter"/>
</dbReference>
<evidence type="ECO:0000256" key="3">
    <source>
        <dbReference type="SAM" id="Phobius"/>
    </source>
</evidence>
<dbReference type="InterPro" id="IPR001368">
    <property type="entry name" value="TNFR/NGFR_Cys_rich_reg"/>
</dbReference>
<sequence length="262" mass="28924">MALVLRFLLATQLLLHQKVLTCQEWEYEINHECCPTCGIGYRVSRHCTALSSTHCVPCTNGTYTEHPNGLSRCLRCRACDSGAQLRVREPCTYVKNTVCACKKGYFCIASTSKGSCEGCKKHAVAPAGFKVTQRGTETSDTKYEPCPPGTFTETEMSPFCKNWTDCSKEGKTEDRAGSSTSDVTCKTTGPNLALILALCTSIFMIIAILVVIWIWRNCKARGAPRQEEEAKANYIPVDKHDDNMAAPKQETSQNLGKPSYEP</sequence>
<feature type="domain" description="TNFR-Cys" evidence="5">
    <location>
        <begin position="57"/>
        <end position="99"/>
    </location>
</feature>
<dbReference type="GO" id="GO:0006915">
    <property type="term" value="P:apoptotic process"/>
    <property type="evidence" value="ECO:0007669"/>
    <property type="project" value="InterPro"/>
</dbReference>
<dbReference type="GO" id="GO:0002720">
    <property type="term" value="P:positive regulation of cytokine production involved in immune response"/>
    <property type="evidence" value="ECO:0007669"/>
    <property type="project" value="TreeGrafter"/>
</dbReference>
<dbReference type="SMART" id="SM00208">
    <property type="entry name" value="TNFR"/>
    <property type="match status" value="4"/>
</dbReference>
<keyword evidence="4" id="KW-0732">Signal</keyword>
<dbReference type="Ensembl" id="ENSVKKT00000008712.1">
    <property type="protein sequence ID" value="ENSVKKP00000008495.1"/>
    <property type="gene ID" value="ENSVKKG00000006041.1"/>
</dbReference>
<dbReference type="Pfam" id="PF00020">
    <property type="entry name" value="TNFR_c6"/>
    <property type="match status" value="2"/>
</dbReference>
<dbReference type="AlphaFoldDB" id="A0A8D2KU85"/>
<dbReference type="Proteomes" id="UP000694545">
    <property type="component" value="Unplaced"/>
</dbReference>
<dbReference type="PROSITE" id="PS00652">
    <property type="entry name" value="TNFR_NGFR_1"/>
    <property type="match status" value="2"/>
</dbReference>
<dbReference type="FunFam" id="2.10.50.10:FF:000007">
    <property type="entry name" value="TNF receptor superfamily member 14"/>
    <property type="match status" value="1"/>
</dbReference>
<evidence type="ECO:0000256" key="4">
    <source>
        <dbReference type="SAM" id="SignalP"/>
    </source>
</evidence>
<dbReference type="PANTHER" id="PTHR46838">
    <property type="entry name" value="TUMOR NECROSIS FACTOR RECEPTOR SUPERFAMILY MEMBER 14"/>
    <property type="match status" value="1"/>
</dbReference>
<protein>
    <recommendedName>
        <fullName evidence="5">TNFR-Cys domain-containing protein</fullName>
    </recommendedName>
</protein>
<evidence type="ECO:0000313" key="6">
    <source>
        <dbReference type="Ensembl" id="ENSVKKP00000008495.1"/>
    </source>
</evidence>
<gene>
    <name evidence="6" type="primary">TNFRSF14</name>
</gene>
<dbReference type="OMA" id="LPWTRCS"/>
<dbReference type="GO" id="GO:2000406">
    <property type="term" value="P:positive regulation of T cell migration"/>
    <property type="evidence" value="ECO:0007669"/>
    <property type="project" value="TreeGrafter"/>
</dbReference>
<feature type="transmembrane region" description="Helical" evidence="3">
    <location>
        <begin position="192"/>
        <end position="215"/>
    </location>
</feature>